<keyword evidence="3" id="KW-1185">Reference proteome</keyword>
<reference evidence="2 3" key="1">
    <citation type="submission" date="2019-12" db="EMBL/GenBank/DDBJ databases">
        <authorList>
            <person name="Alioto T."/>
            <person name="Alioto T."/>
            <person name="Gomez Garrido J."/>
        </authorList>
    </citation>
    <scope>NUCLEOTIDE SEQUENCE [LARGE SCALE GENOMIC DNA]</scope>
</reference>
<dbReference type="EMBL" id="CACTIH010009148">
    <property type="protein sequence ID" value="CAA3025970.1"/>
    <property type="molecule type" value="Genomic_DNA"/>
</dbReference>
<dbReference type="Gramene" id="OE9A053380T1">
    <property type="protein sequence ID" value="OE9A053380C1"/>
    <property type="gene ID" value="OE9A053380"/>
</dbReference>
<dbReference type="Proteomes" id="UP000594638">
    <property type="component" value="Unassembled WGS sequence"/>
</dbReference>
<accession>A0A8S0V7B3</accession>
<organism evidence="2 3">
    <name type="scientific">Olea europaea subsp. europaea</name>
    <dbReference type="NCBI Taxonomy" id="158383"/>
    <lineage>
        <taxon>Eukaryota</taxon>
        <taxon>Viridiplantae</taxon>
        <taxon>Streptophyta</taxon>
        <taxon>Embryophyta</taxon>
        <taxon>Tracheophyta</taxon>
        <taxon>Spermatophyta</taxon>
        <taxon>Magnoliopsida</taxon>
        <taxon>eudicotyledons</taxon>
        <taxon>Gunneridae</taxon>
        <taxon>Pentapetalae</taxon>
        <taxon>asterids</taxon>
        <taxon>lamiids</taxon>
        <taxon>Lamiales</taxon>
        <taxon>Oleaceae</taxon>
        <taxon>Oleeae</taxon>
        <taxon>Olea</taxon>
    </lineage>
</organism>
<dbReference type="AlphaFoldDB" id="A0A8S0V7B3"/>
<evidence type="ECO:0000313" key="2">
    <source>
        <dbReference type="EMBL" id="CAA3025970.1"/>
    </source>
</evidence>
<keyword evidence="1" id="KW-1133">Transmembrane helix</keyword>
<sequence>MRRELIKGQKKKRISRTTSRAFMMQTTIITVTGKWIRVFGKFWRNGFMGRDEIGNGIVDIARKKKGDNGIGEVVAAVETLGERFLIMEKMMHMAGEVEQMRMQME</sequence>
<comment type="caution">
    <text evidence="2">The sequence shown here is derived from an EMBL/GenBank/DDBJ whole genome shotgun (WGS) entry which is preliminary data.</text>
</comment>
<dbReference type="OrthoDB" id="1901794at2759"/>
<keyword evidence="1" id="KW-0472">Membrane</keyword>
<evidence type="ECO:0000313" key="3">
    <source>
        <dbReference type="Proteomes" id="UP000594638"/>
    </source>
</evidence>
<protein>
    <submittedName>
        <fullName evidence="2">Uncharacterized protein</fullName>
    </submittedName>
</protein>
<feature type="transmembrane region" description="Helical" evidence="1">
    <location>
        <begin position="21"/>
        <end position="40"/>
    </location>
</feature>
<name>A0A8S0V7B3_OLEEU</name>
<keyword evidence="1" id="KW-0812">Transmembrane</keyword>
<proteinExistence type="predicted"/>
<evidence type="ECO:0000256" key="1">
    <source>
        <dbReference type="SAM" id="Phobius"/>
    </source>
</evidence>
<gene>
    <name evidence="2" type="ORF">OLEA9_A053380</name>
</gene>